<proteinExistence type="predicted"/>
<organism evidence="2 3">
    <name type="scientific">Thanatephorus cucumeris (strain AG1-IB / isolate 7/3/14)</name>
    <name type="common">Lettuce bottom rot fungus</name>
    <name type="synonym">Rhizoctonia solani</name>
    <dbReference type="NCBI Taxonomy" id="1108050"/>
    <lineage>
        <taxon>Eukaryota</taxon>
        <taxon>Fungi</taxon>
        <taxon>Dikarya</taxon>
        <taxon>Basidiomycota</taxon>
        <taxon>Agaricomycotina</taxon>
        <taxon>Agaricomycetes</taxon>
        <taxon>Cantharellales</taxon>
        <taxon>Ceratobasidiaceae</taxon>
        <taxon>Rhizoctonia</taxon>
        <taxon>Rhizoctonia solani AG-1</taxon>
    </lineage>
</organism>
<dbReference type="EMBL" id="CAOJ01016041">
    <property type="protein sequence ID" value="CCO36490.1"/>
    <property type="molecule type" value="Genomic_DNA"/>
</dbReference>
<feature type="compositionally biased region" description="Pro residues" evidence="1">
    <location>
        <begin position="57"/>
        <end position="68"/>
    </location>
</feature>
<dbReference type="Proteomes" id="UP000012065">
    <property type="component" value="Unassembled WGS sequence"/>
</dbReference>
<dbReference type="HOGENOM" id="CLU_2401206_0_0_1"/>
<comment type="caution">
    <text evidence="2">The sequence shown here is derived from an EMBL/GenBank/DDBJ whole genome shotgun (WGS) entry which is preliminary data.</text>
</comment>
<gene>
    <name evidence="2" type="ORF">BN14_10626</name>
</gene>
<evidence type="ECO:0000256" key="1">
    <source>
        <dbReference type="SAM" id="MobiDB-lite"/>
    </source>
</evidence>
<evidence type="ECO:0000313" key="2">
    <source>
        <dbReference type="EMBL" id="CCO36490.1"/>
    </source>
</evidence>
<reference evidence="2 3" key="1">
    <citation type="journal article" date="2013" name="J. Biotechnol.">
        <title>Establishment and interpretation of the genome sequence of the phytopathogenic fungus Rhizoctonia solani AG1-IB isolate 7/3/14.</title>
        <authorList>
            <person name="Wibberg D.W."/>
            <person name="Jelonek L.J."/>
            <person name="Rupp O.R."/>
            <person name="Hennig M.H."/>
            <person name="Eikmeyer F.E."/>
            <person name="Goesmann A.G."/>
            <person name="Hartmann A.H."/>
            <person name="Borriss R.B."/>
            <person name="Grosch R.G."/>
            <person name="Puehler A.P."/>
            <person name="Schlueter A.S."/>
        </authorList>
    </citation>
    <scope>NUCLEOTIDE SEQUENCE [LARGE SCALE GENOMIC DNA]</scope>
    <source>
        <strain evidence="3">AG1-IB / isolate 7/3/14</strain>
    </source>
</reference>
<sequence>MPGSANRRNKRFTRSTAAAAARIAELDDLMDIIEDDGLENPEIPDLSEFLRGSSAPPLQPSPTLPTPRAPGKWATPSTGKWAVRAASEPVGGP</sequence>
<dbReference type="AlphaFoldDB" id="M5CBL8"/>
<feature type="region of interest" description="Disordered" evidence="1">
    <location>
        <begin position="37"/>
        <end position="93"/>
    </location>
</feature>
<evidence type="ECO:0000313" key="3">
    <source>
        <dbReference type="Proteomes" id="UP000012065"/>
    </source>
</evidence>
<name>M5CBL8_THACB</name>
<protein>
    <submittedName>
        <fullName evidence="2">Uncharacterized protein</fullName>
    </submittedName>
</protein>
<accession>M5CBL8</accession>